<dbReference type="Gene3D" id="1.10.1330.10">
    <property type="entry name" value="Dockerin domain"/>
    <property type="match status" value="1"/>
</dbReference>
<dbReference type="InterPro" id="IPR036439">
    <property type="entry name" value="Dockerin_dom_sf"/>
</dbReference>
<dbReference type="InterPro" id="IPR018247">
    <property type="entry name" value="EF_Hand_1_Ca_BS"/>
</dbReference>
<dbReference type="GO" id="GO:0000272">
    <property type="term" value="P:polysaccharide catabolic process"/>
    <property type="evidence" value="ECO:0007669"/>
    <property type="project" value="InterPro"/>
</dbReference>
<sequence>MSRRRVGARRLGCERLEHRVYLAARLSAFDVVAEMEPAQACQHGPVAISESARQSSATTAMAEYFLSARDSQDQLLSVVDGMVEVGVGIENSFFLEVAYSDLRTFGDDVGAFSVYVDLGLSQPNLLRPVLRETQRIVFGNQIYDATSGSITFAMQGMPQAYIVDLADFAEDPIREIQAALDHFGYLGSQYQVTSVPSDDLLFEIRFVDPAFGNLDLPNFIVTSNLDVSVPTDVEEVSAFMTDGVTPNGDALRFNLDTRSRTFNDNQRFYSLLNRGTYDLTAGFIDVGGTGLVPAASGGIPGLSQNGQFIEPFDVFRIEVFLADYLRSPLVVDVNPSEGVDPLLLFGEDEVVPPDAVVLGTDASVTLVTPNPTVNQVVVNGGANSRSQVTSIAVTFDEALEIAPLQSAFTLVNTTTATPVGMVNVSASVTPFMTVVTLTFDGDSTITRAGTAALGNSLADGNYRLHIESSKIRSTRGFEMRDDEVFGDQAADRLFRLFGDSDGDRDVDGQDYGRFGLAFLSTFGSEGFNAQLDSDGDGDVDGQDYGRFGLNFLRRL</sequence>
<dbReference type="PROSITE" id="PS00018">
    <property type="entry name" value="EF_HAND_1"/>
    <property type="match status" value="1"/>
</dbReference>
<reference evidence="1 2" key="1">
    <citation type="submission" date="2019-02" db="EMBL/GenBank/DDBJ databases">
        <title>Planctomycetal bacteria perform biofilm scaping via a novel small molecule.</title>
        <authorList>
            <person name="Jeske O."/>
            <person name="Boedeker C."/>
            <person name="Wiegand S."/>
            <person name="Breitling P."/>
            <person name="Kallscheuer N."/>
            <person name="Jogler M."/>
            <person name="Rohde M."/>
            <person name="Petersen J."/>
            <person name="Medema M.H."/>
            <person name="Surup F."/>
            <person name="Jogler C."/>
        </authorList>
    </citation>
    <scope>NUCLEOTIDE SEQUENCE [LARGE SCALE GENOMIC DNA]</scope>
    <source>
        <strain evidence="1 2">Mal15</strain>
    </source>
</reference>
<dbReference type="Proteomes" id="UP000321353">
    <property type="component" value="Chromosome"/>
</dbReference>
<evidence type="ECO:0000313" key="2">
    <source>
        <dbReference type="Proteomes" id="UP000321353"/>
    </source>
</evidence>
<dbReference type="RefSeq" id="WP_147870220.1">
    <property type="nucleotide sequence ID" value="NZ_CP036264.1"/>
</dbReference>
<protein>
    <submittedName>
        <fullName evidence="1">Uncharacterized protein</fullName>
    </submittedName>
</protein>
<dbReference type="AlphaFoldDB" id="A0A5B9MIM1"/>
<dbReference type="EMBL" id="CP036264">
    <property type="protein sequence ID" value="QEG01092.1"/>
    <property type="molecule type" value="Genomic_DNA"/>
</dbReference>
<keyword evidence="2" id="KW-1185">Reference proteome</keyword>
<name>A0A5B9MIM1_9BACT</name>
<gene>
    <name evidence="1" type="ORF">Mal15_51680</name>
</gene>
<accession>A0A5B9MIM1</accession>
<dbReference type="KEGG" id="smam:Mal15_51680"/>
<organism evidence="1 2">
    <name type="scientific">Stieleria maiorica</name>
    <dbReference type="NCBI Taxonomy" id="2795974"/>
    <lineage>
        <taxon>Bacteria</taxon>
        <taxon>Pseudomonadati</taxon>
        <taxon>Planctomycetota</taxon>
        <taxon>Planctomycetia</taxon>
        <taxon>Pirellulales</taxon>
        <taxon>Pirellulaceae</taxon>
        <taxon>Stieleria</taxon>
    </lineage>
</organism>
<proteinExistence type="predicted"/>
<evidence type="ECO:0000313" key="1">
    <source>
        <dbReference type="EMBL" id="QEG01092.1"/>
    </source>
</evidence>